<comment type="subcellular location">
    <subcellularLocation>
        <location evidence="1">Cell membrane</location>
        <topology evidence="1">Multi-pass membrane protein</topology>
    </subcellularLocation>
</comment>
<keyword evidence="4 6" id="KW-1133">Transmembrane helix</keyword>
<proteinExistence type="predicted"/>
<dbReference type="GO" id="GO:0015171">
    <property type="term" value="F:amino acid transmembrane transporter activity"/>
    <property type="evidence" value="ECO:0007669"/>
    <property type="project" value="TreeGrafter"/>
</dbReference>
<evidence type="ECO:0000256" key="1">
    <source>
        <dbReference type="ARBA" id="ARBA00004651"/>
    </source>
</evidence>
<feature type="transmembrane region" description="Helical" evidence="6">
    <location>
        <begin position="107"/>
        <end position="130"/>
    </location>
</feature>
<keyword evidence="3 6" id="KW-0812">Transmembrane</keyword>
<keyword evidence="8" id="KW-1185">Reference proteome</keyword>
<feature type="transmembrane region" description="Helical" evidence="6">
    <location>
        <begin position="6"/>
        <end position="27"/>
    </location>
</feature>
<feature type="transmembrane region" description="Helical" evidence="6">
    <location>
        <begin position="145"/>
        <end position="166"/>
    </location>
</feature>
<sequence length="206" mass="23100">MLEAIIFGFVTGVVLSFGFGSVFFALIQDSIQYGYKAGVKISLGVVFGDIIMVSIAFLGTSFLPDIPNFGLYSRIFGAFLLISLGLVQFRKPKAPSKMQEFKLARFFYFFGKGFLLNVINPVNFISWMLVSATLKGYKYDSLDEILFFSTCIIMIFVVESAFAIFADRIKTKLNDNTILYIKYISGLVFIGVGLKMVWDAYKMLVA</sequence>
<dbReference type="EMBL" id="BMKK01000002">
    <property type="protein sequence ID" value="GGD49914.1"/>
    <property type="molecule type" value="Genomic_DNA"/>
</dbReference>
<keyword evidence="5 6" id="KW-0472">Membrane</keyword>
<reference evidence="7" key="2">
    <citation type="submission" date="2020-09" db="EMBL/GenBank/DDBJ databases">
        <authorList>
            <person name="Sun Q."/>
            <person name="Zhou Y."/>
        </authorList>
    </citation>
    <scope>NUCLEOTIDE SEQUENCE</scope>
    <source>
        <strain evidence="7">CGMCC 1.15958</strain>
    </source>
</reference>
<evidence type="ECO:0000256" key="4">
    <source>
        <dbReference type="ARBA" id="ARBA00022989"/>
    </source>
</evidence>
<dbReference type="Pfam" id="PF01810">
    <property type="entry name" value="LysE"/>
    <property type="match status" value="1"/>
</dbReference>
<feature type="transmembrane region" description="Helical" evidence="6">
    <location>
        <begin position="69"/>
        <end position="87"/>
    </location>
</feature>
<dbReference type="Proteomes" id="UP000609064">
    <property type="component" value="Unassembled WGS sequence"/>
</dbReference>
<keyword evidence="2" id="KW-1003">Cell membrane</keyword>
<accession>A0A917DN46</accession>
<dbReference type="PANTHER" id="PTHR30086">
    <property type="entry name" value="ARGININE EXPORTER PROTEIN ARGO"/>
    <property type="match status" value="1"/>
</dbReference>
<evidence type="ECO:0000256" key="2">
    <source>
        <dbReference type="ARBA" id="ARBA00022475"/>
    </source>
</evidence>
<feature type="transmembrane region" description="Helical" evidence="6">
    <location>
        <begin position="39"/>
        <end position="63"/>
    </location>
</feature>
<evidence type="ECO:0000313" key="7">
    <source>
        <dbReference type="EMBL" id="GGD49914.1"/>
    </source>
</evidence>
<gene>
    <name evidence="7" type="ORF">GCM10011514_12650</name>
</gene>
<reference evidence="7" key="1">
    <citation type="journal article" date="2014" name="Int. J. Syst. Evol. Microbiol.">
        <title>Complete genome sequence of Corynebacterium casei LMG S-19264T (=DSM 44701T), isolated from a smear-ripened cheese.</title>
        <authorList>
            <consortium name="US DOE Joint Genome Institute (JGI-PGF)"/>
            <person name="Walter F."/>
            <person name="Albersmeier A."/>
            <person name="Kalinowski J."/>
            <person name="Ruckert C."/>
        </authorList>
    </citation>
    <scope>NUCLEOTIDE SEQUENCE</scope>
    <source>
        <strain evidence="7">CGMCC 1.15958</strain>
    </source>
</reference>
<evidence type="ECO:0000256" key="6">
    <source>
        <dbReference type="SAM" id="Phobius"/>
    </source>
</evidence>
<dbReference type="GO" id="GO:0005886">
    <property type="term" value="C:plasma membrane"/>
    <property type="evidence" value="ECO:0007669"/>
    <property type="project" value="UniProtKB-SubCell"/>
</dbReference>
<organism evidence="7 8">
    <name type="scientific">Emticicia aquatilis</name>
    <dbReference type="NCBI Taxonomy" id="1537369"/>
    <lineage>
        <taxon>Bacteria</taxon>
        <taxon>Pseudomonadati</taxon>
        <taxon>Bacteroidota</taxon>
        <taxon>Cytophagia</taxon>
        <taxon>Cytophagales</taxon>
        <taxon>Leadbetterellaceae</taxon>
        <taxon>Emticicia</taxon>
    </lineage>
</organism>
<name>A0A917DN46_9BACT</name>
<dbReference type="InterPro" id="IPR001123">
    <property type="entry name" value="LeuE-type"/>
</dbReference>
<dbReference type="RefSeq" id="WP_188765188.1">
    <property type="nucleotide sequence ID" value="NZ_BMKK01000002.1"/>
</dbReference>
<evidence type="ECO:0000313" key="8">
    <source>
        <dbReference type="Proteomes" id="UP000609064"/>
    </source>
</evidence>
<dbReference type="PANTHER" id="PTHR30086:SF20">
    <property type="entry name" value="ARGININE EXPORTER PROTEIN ARGO-RELATED"/>
    <property type="match status" value="1"/>
</dbReference>
<protein>
    <submittedName>
        <fullName evidence="7">Lysine transporter LysE</fullName>
    </submittedName>
</protein>
<feature type="transmembrane region" description="Helical" evidence="6">
    <location>
        <begin position="178"/>
        <end position="198"/>
    </location>
</feature>
<evidence type="ECO:0000256" key="5">
    <source>
        <dbReference type="ARBA" id="ARBA00023136"/>
    </source>
</evidence>
<evidence type="ECO:0000256" key="3">
    <source>
        <dbReference type="ARBA" id="ARBA00022692"/>
    </source>
</evidence>
<comment type="caution">
    <text evidence="7">The sequence shown here is derived from an EMBL/GenBank/DDBJ whole genome shotgun (WGS) entry which is preliminary data.</text>
</comment>
<dbReference type="AlphaFoldDB" id="A0A917DN46"/>